<dbReference type="VEuPathDB" id="TriTrypDB:BSAL_69815"/>
<dbReference type="AlphaFoldDB" id="A0A0S4IRJ6"/>
<organism evidence="2 3">
    <name type="scientific">Bodo saltans</name>
    <name type="common">Flagellated protozoan</name>
    <dbReference type="NCBI Taxonomy" id="75058"/>
    <lineage>
        <taxon>Eukaryota</taxon>
        <taxon>Discoba</taxon>
        <taxon>Euglenozoa</taxon>
        <taxon>Kinetoplastea</taxon>
        <taxon>Metakinetoplastina</taxon>
        <taxon>Eubodonida</taxon>
        <taxon>Bodonidae</taxon>
        <taxon>Bodo</taxon>
    </lineage>
</organism>
<evidence type="ECO:0000313" key="3">
    <source>
        <dbReference type="Proteomes" id="UP000051952"/>
    </source>
</evidence>
<name>A0A0S4IRJ6_BODSA</name>
<accession>A0A0S4IRJ6</accession>
<reference evidence="3" key="1">
    <citation type="submission" date="2015-09" db="EMBL/GenBank/DDBJ databases">
        <authorList>
            <consortium name="Pathogen Informatics"/>
        </authorList>
    </citation>
    <scope>NUCLEOTIDE SEQUENCE [LARGE SCALE GENOMIC DNA]</scope>
    <source>
        <strain evidence="3">Lake Konstanz</strain>
    </source>
</reference>
<feature type="region of interest" description="Disordered" evidence="1">
    <location>
        <begin position="1"/>
        <end position="25"/>
    </location>
</feature>
<sequence>MASSSGIMVRSVSNRTGPTHQEEPAHDRLYRKGLIVAARQQIAHEDHMRQQSMRKVLETDAIQECTFHPRINLTSASVSGRWESSPNRACDRLYELGKVQAEIREERQLEVQQEVDNERDRFTPRTTKEEQDLLYRRLTKMSYTARQQLRMNELQKPPPFKSTLSKATNSFYERAVKRRNDGEKLREAQRKQIEANYAEQNKKAIDVIRERGGPSCVSGNKDCTCPGHRHNEHHHETATNQQQQRSKTPPVGQRKVVATSNRLLAIPVHRLQDARFVDPNASLGARSARGVSSTQQHAAMDSPYFAHLAHAQPIEPSYHHHAAAVSEPLKGRLSLEDLERHERLMREIERY</sequence>
<proteinExistence type="predicted"/>
<feature type="compositionally biased region" description="Polar residues" evidence="1">
    <location>
        <begin position="1"/>
        <end position="19"/>
    </location>
</feature>
<gene>
    <name evidence="2" type="ORF">BSAL_69815</name>
</gene>
<dbReference type="Proteomes" id="UP000051952">
    <property type="component" value="Unassembled WGS sequence"/>
</dbReference>
<evidence type="ECO:0000313" key="2">
    <source>
        <dbReference type="EMBL" id="CUG02440.1"/>
    </source>
</evidence>
<feature type="region of interest" description="Disordered" evidence="1">
    <location>
        <begin position="227"/>
        <end position="253"/>
    </location>
</feature>
<dbReference type="EMBL" id="CYKH01000498">
    <property type="protein sequence ID" value="CUG02440.1"/>
    <property type="molecule type" value="Genomic_DNA"/>
</dbReference>
<feature type="compositionally biased region" description="Polar residues" evidence="1">
    <location>
        <begin position="238"/>
        <end position="247"/>
    </location>
</feature>
<keyword evidence="3" id="KW-1185">Reference proteome</keyword>
<protein>
    <submittedName>
        <fullName evidence="2">Uncharacterized protein</fullName>
    </submittedName>
</protein>
<evidence type="ECO:0000256" key="1">
    <source>
        <dbReference type="SAM" id="MobiDB-lite"/>
    </source>
</evidence>